<keyword evidence="6 10" id="KW-0653">Protein transport</keyword>
<dbReference type="GO" id="GO:0065002">
    <property type="term" value="P:intracellular protein transmembrane transport"/>
    <property type="evidence" value="ECO:0007669"/>
    <property type="project" value="TreeGrafter"/>
</dbReference>
<evidence type="ECO:0000256" key="10">
    <source>
        <dbReference type="RuleBase" id="RU365087"/>
    </source>
</evidence>
<dbReference type="GO" id="GO:0043952">
    <property type="term" value="P:protein transport by the Sec complex"/>
    <property type="evidence" value="ECO:0007669"/>
    <property type="project" value="TreeGrafter"/>
</dbReference>
<sequence length="80" mass="8702">MVENTLMTLFLIDCVVMIACVMMQPAKNDNDSMSALTGGSGDLFSRRKARGFEAVMQIVTVIVGIIFFVLALALVYVSSH</sequence>
<dbReference type="GO" id="GO:0015450">
    <property type="term" value="F:protein-transporting ATPase activity"/>
    <property type="evidence" value="ECO:0007669"/>
    <property type="project" value="UniProtKB-UniRule"/>
</dbReference>
<feature type="transmembrane region" description="Helical" evidence="10">
    <location>
        <begin position="54"/>
        <end position="77"/>
    </location>
</feature>
<evidence type="ECO:0000256" key="1">
    <source>
        <dbReference type="ARBA" id="ARBA00004651"/>
    </source>
</evidence>
<dbReference type="AlphaFoldDB" id="A0A1D7ZXW0"/>
<dbReference type="PANTHER" id="PTHR34182">
    <property type="entry name" value="PROTEIN-EXPORT MEMBRANE PROTEIN SECG"/>
    <property type="match status" value="1"/>
</dbReference>
<dbReference type="InterPro" id="IPR004692">
    <property type="entry name" value="SecG"/>
</dbReference>
<evidence type="ECO:0000256" key="6">
    <source>
        <dbReference type="ARBA" id="ARBA00022927"/>
    </source>
</evidence>
<evidence type="ECO:0000256" key="4">
    <source>
        <dbReference type="ARBA" id="ARBA00022475"/>
    </source>
</evidence>
<feature type="transmembrane region" description="Helical" evidence="10">
    <location>
        <begin position="6"/>
        <end position="23"/>
    </location>
</feature>
<dbReference type="Proteomes" id="UP000094714">
    <property type="component" value="Chromosome"/>
</dbReference>
<keyword evidence="5 10" id="KW-0812">Transmembrane</keyword>
<dbReference type="GO" id="GO:0005886">
    <property type="term" value="C:plasma membrane"/>
    <property type="evidence" value="ECO:0007669"/>
    <property type="project" value="UniProtKB-SubCell"/>
</dbReference>
<keyword evidence="8 10" id="KW-0811">Translocation</keyword>
<evidence type="ECO:0000256" key="3">
    <source>
        <dbReference type="ARBA" id="ARBA00022448"/>
    </source>
</evidence>
<dbReference type="EMBL" id="CP017151">
    <property type="protein sequence ID" value="AOR74708.1"/>
    <property type="molecule type" value="Genomic_DNA"/>
</dbReference>
<comment type="similarity">
    <text evidence="2 10">Belongs to the SecG family.</text>
</comment>
<dbReference type="GO" id="GO:0009306">
    <property type="term" value="P:protein secretion"/>
    <property type="evidence" value="ECO:0007669"/>
    <property type="project" value="UniProtKB-UniRule"/>
</dbReference>
<name>A0A1D7ZXW0_LIMFE</name>
<evidence type="ECO:0000313" key="12">
    <source>
        <dbReference type="Proteomes" id="UP000094714"/>
    </source>
</evidence>
<dbReference type="PRINTS" id="PR01651">
    <property type="entry name" value="SECGEXPORT"/>
</dbReference>
<evidence type="ECO:0000256" key="7">
    <source>
        <dbReference type="ARBA" id="ARBA00022989"/>
    </source>
</evidence>
<evidence type="ECO:0000256" key="2">
    <source>
        <dbReference type="ARBA" id="ARBA00008445"/>
    </source>
</evidence>
<keyword evidence="9 10" id="KW-0472">Membrane</keyword>
<dbReference type="PANTHER" id="PTHR34182:SF1">
    <property type="entry name" value="PROTEIN-EXPORT MEMBRANE PROTEIN SECG"/>
    <property type="match status" value="1"/>
</dbReference>
<dbReference type="PATRIC" id="fig|1613.112.peg.1316"/>
<comment type="function">
    <text evidence="10">Involved in protein export. Participates in an early event of protein translocation.</text>
</comment>
<accession>A0A1D7ZXW0</accession>
<keyword evidence="4 10" id="KW-1003">Cell membrane</keyword>
<comment type="subcellular location">
    <subcellularLocation>
        <location evidence="1 10">Cell membrane</location>
        <topology evidence="1 10">Multi-pass membrane protein</topology>
    </subcellularLocation>
</comment>
<gene>
    <name evidence="11" type="ORF">LACFE_CDS1256</name>
</gene>
<organism evidence="11 12">
    <name type="scientific">Limosilactobacillus fermentum</name>
    <name type="common">Lactobacillus fermentum</name>
    <dbReference type="NCBI Taxonomy" id="1613"/>
    <lineage>
        <taxon>Bacteria</taxon>
        <taxon>Bacillati</taxon>
        <taxon>Bacillota</taxon>
        <taxon>Bacilli</taxon>
        <taxon>Lactobacillales</taxon>
        <taxon>Lactobacillaceae</taxon>
        <taxon>Limosilactobacillus</taxon>
    </lineage>
</organism>
<evidence type="ECO:0000313" key="11">
    <source>
        <dbReference type="EMBL" id="AOR74708.1"/>
    </source>
</evidence>
<evidence type="ECO:0000256" key="8">
    <source>
        <dbReference type="ARBA" id="ARBA00023010"/>
    </source>
</evidence>
<proteinExistence type="inferred from homology"/>
<dbReference type="NCBIfam" id="TIGR00810">
    <property type="entry name" value="secG"/>
    <property type="match status" value="1"/>
</dbReference>
<evidence type="ECO:0000256" key="9">
    <source>
        <dbReference type="ARBA" id="ARBA00023136"/>
    </source>
</evidence>
<keyword evidence="7 10" id="KW-1133">Transmembrane helix</keyword>
<evidence type="ECO:0000256" key="5">
    <source>
        <dbReference type="ARBA" id="ARBA00022692"/>
    </source>
</evidence>
<dbReference type="Pfam" id="PF03840">
    <property type="entry name" value="SecG"/>
    <property type="match status" value="1"/>
</dbReference>
<reference evidence="11 12" key="1">
    <citation type="submission" date="2016-09" db="EMBL/GenBank/DDBJ databases">
        <title>Genome Sequence of the Lactobacillus fermentum strain NCC2970 (CNCM I-5068).</title>
        <authorList>
            <person name="Barretto C."/>
            <person name="Ngom-Bru C."/>
            <person name="Genevaz A."/>
            <person name="Fournier C."/>
            <person name="Moine D."/>
            <person name="Kassam M."/>
            <person name="Iltis A."/>
            <person name="Sagory-Zalkind P."/>
            <person name="Faucherand G."/>
            <person name="Descombes P."/>
            <person name="Duboux S."/>
        </authorList>
    </citation>
    <scope>NUCLEOTIDE SEQUENCE [LARGE SCALE GENOMIC DNA]</scope>
    <source>
        <strain evidence="11 12">NCC2970</strain>
    </source>
</reference>
<keyword evidence="3 10" id="KW-0813">Transport</keyword>
<protein>
    <recommendedName>
        <fullName evidence="10">Protein-export membrane protein SecG</fullName>
    </recommendedName>
</protein>